<reference evidence="5 6" key="1">
    <citation type="journal article" date="2024" name="Nat. Commun.">
        <title>Phylogenomics reveals the evolutionary origins of lichenization in chlorophyte algae.</title>
        <authorList>
            <person name="Puginier C."/>
            <person name="Libourel C."/>
            <person name="Otte J."/>
            <person name="Skaloud P."/>
            <person name="Haon M."/>
            <person name="Grisel S."/>
            <person name="Petersen M."/>
            <person name="Berrin J.G."/>
            <person name="Delaux P.M."/>
            <person name="Dal Grande F."/>
            <person name="Keller J."/>
        </authorList>
    </citation>
    <scope>NUCLEOTIDE SEQUENCE [LARGE SCALE GENOMIC DNA]</scope>
    <source>
        <strain evidence="5 6">SAG 2043</strain>
    </source>
</reference>
<sequence length="321" mass="35662">MQTIEQTADPSCADRDAVSLTQDGGVVKRVIKQGYGDLPPLHARCLVHYVGKLEESGEVFMDTRAESPAQEPVRIVAGREAATREVGLNLAVASMQRGERCQLSVAPTYGFGPSGSFSFPAVPCDAQLDYDLELIDFEPVDETREAHTLMYEERLEAAERRRLEGNDLFKTGDARAALGRYSIALSYLNEDFMMQLDGFYLEKANDVKLPIHLNMAACQIKLGDYQTAIHNCSEVLGVDKNNAKALFRRGRARHLLGQTDLAQADLELALTKAPSDQGIARELQALQKTRKAERAAQAQLFRGTLQGPENFLHHVYFSYRL</sequence>
<evidence type="ECO:0000256" key="3">
    <source>
        <dbReference type="PROSITE-ProRule" id="PRU00277"/>
    </source>
</evidence>
<comment type="catalytic activity">
    <reaction evidence="3">
        <text>[protein]-peptidylproline (omega=180) = [protein]-peptidylproline (omega=0)</text>
        <dbReference type="Rhea" id="RHEA:16237"/>
        <dbReference type="Rhea" id="RHEA-COMP:10747"/>
        <dbReference type="Rhea" id="RHEA-COMP:10748"/>
        <dbReference type="ChEBI" id="CHEBI:83833"/>
        <dbReference type="ChEBI" id="CHEBI:83834"/>
        <dbReference type="EC" id="5.2.1.8"/>
    </reaction>
</comment>
<dbReference type="Proteomes" id="UP001489004">
    <property type="component" value="Unassembled WGS sequence"/>
</dbReference>
<feature type="domain" description="PPIase FKBP-type" evidence="4">
    <location>
        <begin position="42"/>
        <end position="138"/>
    </location>
</feature>
<keyword evidence="2" id="KW-0802">TPR repeat</keyword>
<dbReference type="PROSITE" id="PS50059">
    <property type="entry name" value="FKBP_PPIASE"/>
    <property type="match status" value="1"/>
</dbReference>
<keyword evidence="3" id="KW-0413">Isomerase</keyword>
<dbReference type="InterPro" id="IPR001179">
    <property type="entry name" value="PPIase_FKBP_dom"/>
</dbReference>
<protein>
    <recommendedName>
        <fullName evidence="3">peptidylprolyl isomerase</fullName>
        <ecNumber evidence="3">5.2.1.8</ecNumber>
    </recommendedName>
</protein>
<organism evidence="5 6">
    <name type="scientific">[Myrmecia] bisecta</name>
    <dbReference type="NCBI Taxonomy" id="41462"/>
    <lineage>
        <taxon>Eukaryota</taxon>
        <taxon>Viridiplantae</taxon>
        <taxon>Chlorophyta</taxon>
        <taxon>core chlorophytes</taxon>
        <taxon>Trebouxiophyceae</taxon>
        <taxon>Trebouxiales</taxon>
        <taxon>Trebouxiaceae</taxon>
        <taxon>Myrmecia</taxon>
    </lineage>
</organism>
<dbReference type="InterPro" id="IPR011990">
    <property type="entry name" value="TPR-like_helical_dom_sf"/>
</dbReference>
<keyword evidence="3" id="KW-0697">Rotamase</keyword>
<dbReference type="SMART" id="SM00028">
    <property type="entry name" value="TPR"/>
    <property type="match status" value="2"/>
</dbReference>
<dbReference type="InterPro" id="IPR050754">
    <property type="entry name" value="FKBP4/5/8-like"/>
</dbReference>
<dbReference type="EC" id="5.2.1.8" evidence="3"/>
<evidence type="ECO:0000313" key="5">
    <source>
        <dbReference type="EMBL" id="KAK9820125.1"/>
    </source>
</evidence>
<evidence type="ECO:0000256" key="2">
    <source>
        <dbReference type="ARBA" id="ARBA00022803"/>
    </source>
</evidence>
<dbReference type="PANTHER" id="PTHR46512">
    <property type="entry name" value="PEPTIDYLPROLYL ISOMERASE"/>
    <property type="match status" value="1"/>
</dbReference>
<dbReference type="SUPFAM" id="SSF48452">
    <property type="entry name" value="TPR-like"/>
    <property type="match status" value="1"/>
</dbReference>
<dbReference type="EMBL" id="JALJOR010000003">
    <property type="protein sequence ID" value="KAK9820125.1"/>
    <property type="molecule type" value="Genomic_DNA"/>
</dbReference>
<evidence type="ECO:0000259" key="4">
    <source>
        <dbReference type="PROSITE" id="PS50059"/>
    </source>
</evidence>
<dbReference type="Gene3D" id="1.25.40.10">
    <property type="entry name" value="Tetratricopeptide repeat domain"/>
    <property type="match status" value="1"/>
</dbReference>
<comment type="caution">
    <text evidence="5">The sequence shown here is derived from an EMBL/GenBank/DDBJ whole genome shotgun (WGS) entry which is preliminary data.</text>
</comment>
<evidence type="ECO:0000256" key="1">
    <source>
        <dbReference type="ARBA" id="ARBA00022737"/>
    </source>
</evidence>
<dbReference type="Pfam" id="PF00254">
    <property type="entry name" value="FKBP_C"/>
    <property type="match status" value="1"/>
</dbReference>
<dbReference type="SUPFAM" id="SSF54534">
    <property type="entry name" value="FKBP-like"/>
    <property type="match status" value="1"/>
</dbReference>
<evidence type="ECO:0000313" key="6">
    <source>
        <dbReference type="Proteomes" id="UP001489004"/>
    </source>
</evidence>
<dbReference type="InterPro" id="IPR046357">
    <property type="entry name" value="PPIase_dom_sf"/>
</dbReference>
<dbReference type="GO" id="GO:0003755">
    <property type="term" value="F:peptidyl-prolyl cis-trans isomerase activity"/>
    <property type="evidence" value="ECO:0007669"/>
    <property type="project" value="UniProtKB-KW"/>
</dbReference>
<dbReference type="AlphaFoldDB" id="A0AAW1QFC9"/>
<dbReference type="Gene3D" id="3.10.50.40">
    <property type="match status" value="1"/>
</dbReference>
<proteinExistence type="predicted"/>
<dbReference type="InterPro" id="IPR019734">
    <property type="entry name" value="TPR_rpt"/>
</dbReference>
<name>A0AAW1QFC9_9CHLO</name>
<keyword evidence="1" id="KW-0677">Repeat</keyword>
<dbReference type="PANTHER" id="PTHR46512:SF12">
    <property type="entry name" value="PEPTIDYLPROLYL ISOMERASE"/>
    <property type="match status" value="1"/>
</dbReference>
<keyword evidence="6" id="KW-1185">Reference proteome</keyword>
<gene>
    <name evidence="5" type="ORF">WJX72_006361</name>
</gene>
<accession>A0AAW1QFC9</accession>